<dbReference type="SUPFAM" id="SSF53335">
    <property type="entry name" value="S-adenosyl-L-methionine-dependent methyltransferases"/>
    <property type="match status" value="1"/>
</dbReference>
<dbReference type="InterPro" id="IPR003788">
    <property type="entry name" value="NDUFAF7"/>
</dbReference>
<dbReference type="EC" id="2.1.1.320" evidence="7"/>
<dbReference type="GO" id="GO:0005739">
    <property type="term" value="C:mitochondrion"/>
    <property type="evidence" value="ECO:0007669"/>
    <property type="project" value="UniProtKB-SubCell"/>
</dbReference>
<organism evidence="8 9">
    <name type="scientific">Pneumocystis murina (strain B123)</name>
    <name type="common">Mouse pneumocystis pneumonia agent</name>
    <name type="synonym">Pneumocystis carinii f. sp. muris</name>
    <dbReference type="NCBI Taxonomy" id="1069680"/>
    <lineage>
        <taxon>Eukaryota</taxon>
        <taxon>Fungi</taxon>
        <taxon>Dikarya</taxon>
        <taxon>Ascomycota</taxon>
        <taxon>Taphrinomycotina</taxon>
        <taxon>Pneumocystomycetes</taxon>
        <taxon>Pneumocystaceae</taxon>
        <taxon>Pneumocystis</taxon>
    </lineage>
</organism>
<gene>
    <name evidence="8" type="ORF">PNEG_00441</name>
</gene>
<proteinExistence type="inferred from homology"/>
<dbReference type="HOGENOM" id="CLU_028484_1_0_1"/>
<evidence type="ECO:0000256" key="5">
    <source>
        <dbReference type="ARBA" id="ARBA00023128"/>
    </source>
</evidence>
<comment type="function">
    <text evidence="7">Arginine methyltransferase involved in the assembly or stability of mitochondrial NADH:ubiquinone oxidoreductase complex (complex I).</text>
</comment>
<evidence type="ECO:0000256" key="2">
    <source>
        <dbReference type="ARBA" id="ARBA00005891"/>
    </source>
</evidence>
<dbReference type="VEuPathDB" id="FungiDB:PNEG_00441"/>
<comment type="subcellular location">
    <subcellularLocation>
        <location evidence="1 7">Mitochondrion</location>
    </subcellularLocation>
</comment>
<dbReference type="InterPro" id="IPR038375">
    <property type="entry name" value="NDUFAF7_sf"/>
</dbReference>
<evidence type="ECO:0000313" key="9">
    <source>
        <dbReference type="Proteomes" id="UP000011958"/>
    </source>
</evidence>
<reference evidence="9" key="1">
    <citation type="journal article" date="2016" name="Nat. Commun.">
        <title>Genome analysis of three Pneumocystis species reveals adaptation mechanisms to life exclusively in mammalian hosts.</title>
        <authorList>
            <person name="Ma L."/>
            <person name="Chen Z."/>
            <person name="Huang D.W."/>
            <person name="Kutty G."/>
            <person name="Ishihara M."/>
            <person name="Wang H."/>
            <person name="Abouelleil A."/>
            <person name="Bishop L."/>
            <person name="Davey E."/>
            <person name="Deng R."/>
            <person name="Deng X."/>
            <person name="Fan L."/>
            <person name="Fantoni G."/>
            <person name="Fitzgerald M."/>
            <person name="Gogineni E."/>
            <person name="Goldberg J.M."/>
            <person name="Handley G."/>
            <person name="Hu X."/>
            <person name="Huber C."/>
            <person name="Jiao X."/>
            <person name="Jones K."/>
            <person name="Levin J.Z."/>
            <person name="Liu Y."/>
            <person name="Macdonald P."/>
            <person name="Melnikov A."/>
            <person name="Raley C."/>
            <person name="Sassi M."/>
            <person name="Sherman B.T."/>
            <person name="Song X."/>
            <person name="Sykes S."/>
            <person name="Tran B."/>
            <person name="Walsh L."/>
            <person name="Xia Y."/>
            <person name="Yang J."/>
            <person name="Young S."/>
            <person name="Zeng Q."/>
            <person name="Zheng X."/>
            <person name="Stephens R."/>
            <person name="Nusbaum C."/>
            <person name="Birren B.W."/>
            <person name="Azadi P."/>
            <person name="Lempicki R.A."/>
            <person name="Cuomo C.A."/>
            <person name="Kovacs J.A."/>
        </authorList>
    </citation>
    <scope>NUCLEOTIDE SEQUENCE [LARGE SCALE GENOMIC DNA]</scope>
    <source>
        <strain evidence="9">B123</strain>
    </source>
</reference>
<evidence type="ECO:0000256" key="6">
    <source>
        <dbReference type="ARBA" id="ARBA00048612"/>
    </source>
</evidence>
<protein>
    <recommendedName>
        <fullName evidence="7">Protein arginine methyltransferase NDUFAF7</fullName>
        <ecNumber evidence="7">2.1.1.320</ecNumber>
    </recommendedName>
</protein>
<dbReference type="STRING" id="1069680.M7NRP4"/>
<dbReference type="OMA" id="LPFAPNM"/>
<comment type="catalytic activity">
    <reaction evidence="6 7">
        <text>L-arginyl-[protein] + 2 S-adenosyl-L-methionine = N(omega),N(omega)'-dimethyl-L-arginyl-[protein] + 2 S-adenosyl-L-homocysteine + 2 H(+)</text>
        <dbReference type="Rhea" id="RHEA:48108"/>
        <dbReference type="Rhea" id="RHEA-COMP:10532"/>
        <dbReference type="Rhea" id="RHEA-COMP:11992"/>
        <dbReference type="ChEBI" id="CHEBI:15378"/>
        <dbReference type="ChEBI" id="CHEBI:29965"/>
        <dbReference type="ChEBI" id="CHEBI:57856"/>
        <dbReference type="ChEBI" id="CHEBI:59789"/>
        <dbReference type="ChEBI" id="CHEBI:88221"/>
        <dbReference type="EC" id="2.1.1.320"/>
    </reaction>
</comment>
<evidence type="ECO:0000313" key="8">
    <source>
        <dbReference type="EMBL" id="EMR11418.1"/>
    </source>
</evidence>
<evidence type="ECO:0000256" key="3">
    <source>
        <dbReference type="ARBA" id="ARBA00022603"/>
    </source>
</evidence>
<keyword evidence="5 7" id="KW-0496">Mitochondrion</keyword>
<dbReference type="GeneID" id="19894139"/>
<dbReference type="Proteomes" id="UP000011958">
    <property type="component" value="Unassembled WGS sequence"/>
</dbReference>
<keyword evidence="4 7" id="KW-0808">Transferase</keyword>
<dbReference type="EMBL" id="AFWA02000001">
    <property type="protein sequence ID" value="EMR11418.1"/>
    <property type="molecule type" value="Genomic_DNA"/>
</dbReference>
<evidence type="ECO:0000256" key="4">
    <source>
        <dbReference type="ARBA" id="ARBA00022679"/>
    </source>
</evidence>
<dbReference type="OrthoDB" id="17415at2759"/>
<dbReference type="GO" id="GO:0035243">
    <property type="term" value="F:protein-arginine omega-N symmetric methyltransferase activity"/>
    <property type="evidence" value="ECO:0007669"/>
    <property type="project" value="UniProtKB-EC"/>
</dbReference>
<keyword evidence="3 7" id="KW-0489">Methyltransferase</keyword>
<dbReference type="RefSeq" id="XP_007872319.1">
    <property type="nucleotide sequence ID" value="XM_007874128.1"/>
</dbReference>
<dbReference type="PANTHER" id="PTHR12049">
    <property type="entry name" value="PROTEIN ARGININE METHYLTRANSFERASE NDUFAF7, MITOCHONDRIAL"/>
    <property type="match status" value="1"/>
</dbReference>
<dbReference type="Gene3D" id="3.40.50.12710">
    <property type="match status" value="1"/>
</dbReference>
<keyword evidence="9" id="KW-1185">Reference proteome</keyword>
<dbReference type="InterPro" id="IPR029063">
    <property type="entry name" value="SAM-dependent_MTases_sf"/>
</dbReference>
<evidence type="ECO:0000256" key="7">
    <source>
        <dbReference type="RuleBase" id="RU364114"/>
    </source>
</evidence>
<comment type="caution">
    <text evidence="8">The sequence shown here is derived from an EMBL/GenBank/DDBJ whole genome shotgun (WGS) entry which is preliminary data.</text>
</comment>
<name>M7NRP4_PNEMU</name>
<dbReference type="eggNOG" id="ENOG502QRKD">
    <property type="taxonomic scope" value="Eukaryota"/>
</dbReference>
<dbReference type="Pfam" id="PF02636">
    <property type="entry name" value="Methyltransf_28"/>
    <property type="match status" value="1"/>
</dbReference>
<accession>M7NRP4</accession>
<sequence>MSISTFYRNRPFSYNLSRLYCQTIYYPKRYNTSWQIWKNTEIQTPTYPYRAGNVSYNFSSEDLPQKCQTVNAMLLLTEKTPPRQVQMLVRDFIEDSIYNPFYGYYNKHSCILSIPTSFEFSKIKDNNSFQKELGKIYENYDKMAVQKGAKLPIQLWHTPTELFKPYYGEAIARYILTHYKLSYYPYDDLIIYEVGSGNGTLMLNVMDYIDRMDPDVYARTKYYAIEISHPLATQQIEMLKNTKHYCEHQEKVEIINKSIFDWNTLNSNPCFFILLEVLDNFPHDLIRYNPITQQAYQALAVIDEIGDIHEFYSPILDPLIIRYLSLKKKITQTYKSKYNDISYLIKRLKTYLPFSENLIDPEFIPTKQLLLFDILRNYFPEHKLIISDFFSLPDTIQGLNAPIVQTRFSGMTIPCSTYLVKQGYFDIMFPTNFEVLKNVYKATCLQPGENRHIEIYTHRRFLEQWADIETTKTISGENPMLDWFENVKILITQ</sequence>
<dbReference type="GO" id="GO:0032259">
    <property type="term" value="P:methylation"/>
    <property type="evidence" value="ECO:0007669"/>
    <property type="project" value="UniProtKB-KW"/>
</dbReference>
<dbReference type="AlphaFoldDB" id="M7NRP4"/>
<dbReference type="PANTHER" id="PTHR12049:SF5">
    <property type="entry name" value="PROTEIN ARGININE METHYLTRANSFERASE NDUFAF7 HOMOLOG, MITOCHONDRIAL"/>
    <property type="match status" value="1"/>
</dbReference>
<comment type="similarity">
    <text evidence="2 7">Belongs to the NDUFAF7 family.</text>
</comment>
<evidence type="ECO:0000256" key="1">
    <source>
        <dbReference type="ARBA" id="ARBA00004173"/>
    </source>
</evidence>